<dbReference type="GO" id="GO:0006487">
    <property type="term" value="P:protein N-linked glycosylation"/>
    <property type="evidence" value="ECO:0007669"/>
    <property type="project" value="TreeGrafter"/>
</dbReference>
<dbReference type="Proteomes" id="UP000177958">
    <property type="component" value="Unassembled WGS sequence"/>
</dbReference>
<gene>
    <name evidence="5" type="ORF">A2853_02785</name>
</gene>
<comment type="caution">
    <text evidence="5">The sequence shown here is derived from an EMBL/GenBank/DDBJ whole genome shotgun (WGS) entry which is preliminary data.</text>
</comment>
<name>A0A1F6D8F9_9BACT</name>
<dbReference type="PANTHER" id="PTHR10412:SF11">
    <property type="entry name" value="MANNOSYL-OLIGOSACCHARIDE GLUCOSIDASE"/>
    <property type="match status" value="1"/>
</dbReference>
<accession>A0A1F6D8F9</accession>
<organism evidence="5 6">
    <name type="scientific">Candidatus Kaiserbacteria bacterium RIFCSPHIGHO2_01_FULL_55_17</name>
    <dbReference type="NCBI Taxonomy" id="1798484"/>
    <lineage>
        <taxon>Bacteria</taxon>
        <taxon>Candidatus Kaiseribacteriota</taxon>
    </lineage>
</organism>
<dbReference type="InterPro" id="IPR004888">
    <property type="entry name" value="Glycoside_hydrolase_63"/>
</dbReference>
<dbReference type="EMBL" id="MFKX01000014">
    <property type="protein sequence ID" value="OGG57729.1"/>
    <property type="molecule type" value="Genomic_DNA"/>
</dbReference>
<evidence type="ECO:0000256" key="1">
    <source>
        <dbReference type="ARBA" id="ARBA00010833"/>
    </source>
</evidence>
<sequence length="401" mass="46704">MKRDIETAALKILSANRHTSGRYQYTVPSPDTYPYQWLWDSCFHSIVLSRFSPDDAKKELASLVAKQFDDGMLPHMLYWDRRTSRELNVDRIDWGRKDTSTITQPPILAFAVWEVHRRAPDMSFLASMYPALIRYYRYLVERRDPYDDHLVSIINPDESGEDNSPRFDAALGVPEDISIETHFHRRLELVDANRICNFDVELCTSRHFWVRDVPFNVFLVENLRIAGSIASLLGKRDDERFCTLNAKLVEEAMRTTMFDDGLFWSTMGPAHEKIRIATWAHFAPMFAGLYTLEEAEALLQIHLRNEETFRAPFGIRTVSKQESSYRPDGFWRGSVWFAPHWFVYKGLMRYGFKKEAEDIRAKSTALLERSGFREYFNPETGEGYGAHEFTWGALVLDMMEG</sequence>
<dbReference type="SUPFAM" id="SSF48208">
    <property type="entry name" value="Six-hairpin glycosidases"/>
    <property type="match status" value="1"/>
</dbReference>
<dbReference type="AlphaFoldDB" id="A0A1F6D8F9"/>
<dbReference type="GO" id="GO:0009311">
    <property type="term" value="P:oligosaccharide metabolic process"/>
    <property type="evidence" value="ECO:0007669"/>
    <property type="project" value="InterPro"/>
</dbReference>
<dbReference type="InterPro" id="IPR012341">
    <property type="entry name" value="6hp_glycosidase-like_sf"/>
</dbReference>
<feature type="domain" description="Mannosylglycerate hydrolase MGH1-like glycoside hydrolase" evidence="4">
    <location>
        <begin position="33"/>
        <end position="391"/>
    </location>
</feature>
<dbReference type="Gene3D" id="1.50.10.10">
    <property type="match status" value="1"/>
</dbReference>
<evidence type="ECO:0000256" key="3">
    <source>
        <dbReference type="ARBA" id="ARBA00023295"/>
    </source>
</evidence>
<dbReference type="InterPro" id="IPR054491">
    <property type="entry name" value="MGH1-like_GH"/>
</dbReference>
<reference evidence="5 6" key="1">
    <citation type="journal article" date="2016" name="Nat. Commun.">
        <title>Thousands of microbial genomes shed light on interconnected biogeochemical processes in an aquifer system.</title>
        <authorList>
            <person name="Anantharaman K."/>
            <person name="Brown C.T."/>
            <person name="Hug L.A."/>
            <person name="Sharon I."/>
            <person name="Castelle C.J."/>
            <person name="Probst A.J."/>
            <person name="Thomas B.C."/>
            <person name="Singh A."/>
            <person name="Wilkins M.J."/>
            <person name="Karaoz U."/>
            <person name="Brodie E.L."/>
            <person name="Williams K.H."/>
            <person name="Hubbard S.S."/>
            <person name="Banfield J.F."/>
        </authorList>
    </citation>
    <scope>NUCLEOTIDE SEQUENCE [LARGE SCALE GENOMIC DNA]</scope>
</reference>
<evidence type="ECO:0000313" key="5">
    <source>
        <dbReference type="EMBL" id="OGG57729.1"/>
    </source>
</evidence>
<comment type="similarity">
    <text evidence="1">Belongs to the glycosyl hydrolase 63 family.</text>
</comment>
<evidence type="ECO:0000256" key="2">
    <source>
        <dbReference type="ARBA" id="ARBA00022801"/>
    </source>
</evidence>
<dbReference type="Pfam" id="PF22422">
    <property type="entry name" value="MGH1-like_GH"/>
    <property type="match status" value="1"/>
</dbReference>
<keyword evidence="3" id="KW-0326">Glycosidase</keyword>
<evidence type="ECO:0000259" key="4">
    <source>
        <dbReference type="Pfam" id="PF22422"/>
    </source>
</evidence>
<keyword evidence="2" id="KW-0378">Hydrolase</keyword>
<evidence type="ECO:0000313" key="6">
    <source>
        <dbReference type="Proteomes" id="UP000177958"/>
    </source>
</evidence>
<dbReference type="InterPro" id="IPR008928">
    <property type="entry name" value="6-hairpin_glycosidase_sf"/>
</dbReference>
<dbReference type="GO" id="GO:0004573">
    <property type="term" value="F:Glc3Man9GlcNAc2 oligosaccharide glucosidase activity"/>
    <property type="evidence" value="ECO:0007669"/>
    <property type="project" value="InterPro"/>
</dbReference>
<proteinExistence type="inferred from homology"/>
<dbReference type="PANTHER" id="PTHR10412">
    <property type="entry name" value="MANNOSYL-OLIGOSACCHARIDE GLUCOSIDASE"/>
    <property type="match status" value="1"/>
</dbReference>
<protein>
    <recommendedName>
        <fullName evidence="4">Mannosylglycerate hydrolase MGH1-like glycoside hydrolase domain-containing protein</fullName>
    </recommendedName>
</protein>